<organism evidence="7 8">
    <name type="scientific">Intoshia linei</name>
    <dbReference type="NCBI Taxonomy" id="1819745"/>
    <lineage>
        <taxon>Eukaryota</taxon>
        <taxon>Metazoa</taxon>
        <taxon>Spiralia</taxon>
        <taxon>Lophotrochozoa</taxon>
        <taxon>Mesozoa</taxon>
        <taxon>Orthonectida</taxon>
        <taxon>Rhopaluridae</taxon>
        <taxon>Intoshia</taxon>
    </lineage>
</organism>
<dbReference type="Proteomes" id="UP000078046">
    <property type="component" value="Unassembled WGS sequence"/>
</dbReference>
<dbReference type="AlphaFoldDB" id="A0A177B939"/>
<dbReference type="Pfam" id="PF04116">
    <property type="entry name" value="FA_hydroxylase"/>
    <property type="match status" value="1"/>
</dbReference>
<dbReference type="GO" id="GO:0008610">
    <property type="term" value="P:lipid biosynthetic process"/>
    <property type="evidence" value="ECO:0007669"/>
    <property type="project" value="InterPro"/>
</dbReference>
<feature type="transmembrane region" description="Helical" evidence="5">
    <location>
        <begin position="12"/>
        <end position="30"/>
    </location>
</feature>
<evidence type="ECO:0000313" key="7">
    <source>
        <dbReference type="EMBL" id="OAF70808.1"/>
    </source>
</evidence>
<feature type="domain" description="Fatty acid hydroxylase" evidence="6">
    <location>
        <begin position="158"/>
        <end position="280"/>
    </location>
</feature>
<comment type="caution">
    <text evidence="7">The sequence shown here is derived from an EMBL/GenBank/DDBJ whole genome shotgun (WGS) entry which is preliminary data.</text>
</comment>
<protein>
    <submittedName>
        <fullName evidence="7">C-4 methylsterol oxidase</fullName>
    </submittedName>
</protein>
<feature type="transmembrane region" description="Helical" evidence="5">
    <location>
        <begin position="214"/>
        <end position="234"/>
    </location>
</feature>
<dbReference type="PANTHER" id="PTHR11863">
    <property type="entry name" value="STEROL DESATURASE"/>
    <property type="match status" value="1"/>
</dbReference>
<evidence type="ECO:0000313" key="8">
    <source>
        <dbReference type="Proteomes" id="UP000078046"/>
    </source>
</evidence>
<keyword evidence="8" id="KW-1185">Reference proteome</keyword>
<dbReference type="GO" id="GO:0005506">
    <property type="term" value="F:iron ion binding"/>
    <property type="evidence" value="ECO:0007669"/>
    <property type="project" value="InterPro"/>
</dbReference>
<comment type="subcellular location">
    <subcellularLocation>
        <location evidence="1">Membrane</location>
    </subcellularLocation>
</comment>
<evidence type="ECO:0000259" key="6">
    <source>
        <dbReference type="Pfam" id="PF04116"/>
    </source>
</evidence>
<dbReference type="GO" id="GO:0016491">
    <property type="term" value="F:oxidoreductase activity"/>
    <property type="evidence" value="ECO:0007669"/>
    <property type="project" value="InterPro"/>
</dbReference>
<evidence type="ECO:0000256" key="3">
    <source>
        <dbReference type="ARBA" id="ARBA00022989"/>
    </source>
</evidence>
<evidence type="ECO:0000256" key="5">
    <source>
        <dbReference type="SAM" id="Phobius"/>
    </source>
</evidence>
<evidence type="ECO:0000256" key="2">
    <source>
        <dbReference type="ARBA" id="ARBA00022692"/>
    </source>
</evidence>
<proteinExistence type="predicted"/>
<feature type="transmembrane region" description="Helical" evidence="5">
    <location>
        <begin position="152"/>
        <end position="170"/>
    </location>
</feature>
<sequence length="304" mass="35682">MDKSKTNDQNKIPKYMSFATLTVFVLYMYGEKILKRYFTIGHMADRYWDDFVNKYGTGAITFLIAALLFSNVPFIFLNIPLMILDIWDKPKFLTKFKIQPNSKLNVKKLPSLFKKVVINQYVICPIVFYYFYQLSIWRSRNFTANLPSLLKIVIDLGLFSLVQEVLFYYFHRLAHHPKIYKYIHKKHHEWRTSVGLSCVYAHPLEHILGNLCPILAGPFLLGSHMTVALIWIFMDICSTVSSHCGYHFPLMSSNEAHDFHHFQFTNNFGVIGILDYLHGTDKVFKKSEQYKFHITNYSFKAIAR</sequence>
<keyword evidence="3 5" id="KW-1133">Transmembrane helix</keyword>
<dbReference type="OrthoDB" id="408954at2759"/>
<gene>
    <name evidence="7" type="ORF">A3Q56_01398</name>
</gene>
<dbReference type="EMBL" id="LWCA01000108">
    <property type="protein sequence ID" value="OAF70808.1"/>
    <property type="molecule type" value="Genomic_DNA"/>
</dbReference>
<accession>A0A177B939</accession>
<reference evidence="7 8" key="1">
    <citation type="submission" date="2016-04" db="EMBL/GenBank/DDBJ databases">
        <title>The genome of Intoshia linei affirms orthonectids as highly simplified spiralians.</title>
        <authorList>
            <person name="Mikhailov K.V."/>
            <person name="Slusarev G.S."/>
            <person name="Nikitin M.A."/>
            <person name="Logacheva M.D."/>
            <person name="Penin A."/>
            <person name="Aleoshin V."/>
            <person name="Panchin Y.V."/>
        </authorList>
    </citation>
    <scope>NUCLEOTIDE SEQUENCE [LARGE SCALE GENOMIC DNA]</scope>
    <source>
        <strain evidence="7">Intl2013</strain>
        <tissue evidence="7">Whole animal</tissue>
    </source>
</reference>
<feature type="transmembrane region" description="Helical" evidence="5">
    <location>
        <begin position="59"/>
        <end position="87"/>
    </location>
</feature>
<dbReference type="GO" id="GO:0016020">
    <property type="term" value="C:membrane"/>
    <property type="evidence" value="ECO:0007669"/>
    <property type="project" value="UniProtKB-SubCell"/>
</dbReference>
<dbReference type="InterPro" id="IPR050307">
    <property type="entry name" value="Sterol_Desaturase_Related"/>
</dbReference>
<evidence type="ECO:0000256" key="1">
    <source>
        <dbReference type="ARBA" id="ARBA00004370"/>
    </source>
</evidence>
<feature type="transmembrane region" description="Helical" evidence="5">
    <location>
        <begin position="112"/>
        <end position="132"/>
    </location>
</feature>
<name>A0A177B939_9BILA</name>
<keyword evidence="4 5" id="KW-0472">Membrane</keyword>
<evidence type="ECO:0000256" key="4">
    <source>
        <dbReference type="ARBA" id="ARBA00023136"/>
    </source>
</evidence>
<keyword evidence="2 5" id="KW-0812">Transmembrane</keyword>
<dbReference type="InterPro" id="IPR006694">
    <property type="entry name" value="Fatty_acid_hydroxylase"/>
</dbReference>